<evidence type="ECO:0000313" key="2">
    <source>
        <dbReference type="EMBL" id="ADB62398.1"/>
    </source>
</evidence>
<keyword evidence="1" id="KW-0812">Transmembrane</keyword>
<dbReference type="HOGENOM" id="CLU_2857035_0_0_2"/>
<evidence type="ECO:0000256" key="1">
    <source>
        <dbReference type="SAM" id="Phobius"/>
    </source>
</evidence>
<proteinExistence type="predicted"/>
<dbReference type="Proteomes" id="UP000001903">
    <property type="component" value="Chromosome"/>
</dbReference>
<dbReference type="EMBL" id="CP001860">
    <property type="protein sequence ID" value="ADB62398.1"/>
    <property type="molecule type" value="Genomic_DNA"/>
</dbReference>
<evidence type="ECO:0000313" key="3">
    <source>
        <dbReference type="Proteomes" id="UP000001903"/>
    </source>
</evidence>
<keyword evidence="1" id="KW-1133">Transmembrane helix</keyword>
<name>D2RR02_HALTV</name>
<sequence>MLAIGGLIAASLGLFGTGASGSSLAGVGNPTVASVIAFAIGAAVAVTVARRRVAVALLKRIPHT</sequence>
<feature type="transmembrane region" description="Helical" evidence="1">
    <location>
        <begin position="31"/>
        <end position="49"/>
    </location>
</feature>
<gene>
    <name evidence="2" type="ordered locus">Htur_3536</name>
</gene>
<organism evidence="2 3">
    <name type="scientific">Haloterrigena turkmenica (strain ATCC 51198 / DSM 5511 / JCM 9101 / NCIMB 13204 / VKM B-1734 / 4k)</name>
    <name type="common">Halococcus turkmenicus</name>
    <dbReference type="NCBI Taxonomy" id="543526"/>
    <lineage>
        <taxon>Archaea</taxon>
        <taxon>Methanobacteriati</taxon>
        <taxon>Methanobacteriota</taxon>
        <taxon>Stenosarchaea group</taxon>
        <taxon>Halobacteria</taxon>
        <taxon>Halobacteriales</taxon>
        <taxon>Natrialbaceae</taxon>
        <taxon>Haloterrigena</taxon>
    </lineage>
</organism>
<keyword evidence="1" id="KW-0472">Membrane</keyword>
<dbReference type="AlphaFoldDB" id="D2RR02"/>
<dbReference type="GeneID" id="8744156"/>
<dbReference type="KEGG" id="htu:Htur_3536"/>
<reference evidence="2 3" key="1">
    <citation type="journal article" date="2010" name="Stand. Genomic Sci.">
        <title>Complete genome sequence of Haloterrigena turkmenica type strain (4k).</title>
        <authorList>
            <person name="Saunders E."/>
            <person name="Tindall B.J."/>
            <person name="Fahnrich R."/>
            <person name="Lapidus A."/>
            <person name="Copeland A."/>
            <person name="Del Rio T.G."/>
            <person name="Lucas S."/>
            <person name="Chen F."/>
            <person name="Tice H."/>
            <person name="Cheng J.F."/>
            <person name="Han C."/>
            <person name="Detter J.C."/>
            <person name="Bruce D."/>
            <person name="Goodwin L."/>
            <person name="Chain P."/>
            <person name="Pitluck S."/>
            <person name="Pati A."/>
            <person name="Ivanova N."/>
            <person name="Mavromatis K."/>
            <person name="Chen A."/>
            <person name="Palaniappan K."/>
            <person name="Land M."/>
            <person name="Hauser L."/>
            <person name="Chang Y.J."/>
            <person name="Jeffries C.D."/>
            <person name="Brettin T."/>
            <person name="Rohde M."/>
            <person name="Goker M."/>
            <person name="Bristow J."/>
            <person name="Eisen J.A."/>
            <person name="Markowitz V."/>
            <person name="Hugenholtz P."/>
            <person name="Klenk H.P."/>
            <person name="Kyrpides N.C."/>
        </authorList>
    </citation>
    <scope>NUCLEOTIDE SEQUENCE [LARGE SCALE GENOMIC DNA]</scope>
    <source>
        <strain evidence="3">ATCC 51198 / DSM 5511 / JCM 9101 / NCIMB 13204 / VKM B-1734 / 4k</strain>
    </source>
</reference>
<protein>
    <submittedName>
        <fullName evidence="2">Uncharacterized protein</fullName>
    </submittedName>
</protein>
<accession>D2RR02</accession>
<dbReference type="RefSeq" id="WP_012944653.1">
    <property type="nucleotide sequence ID" value="NC_013743.1"/>
</dbReference>
<keyword evidence="3" id="KW-1185">Reference proteome</keyword>